<protein>
    <submittedName>
        <fullName evidence="2">Uncharacterized protein</fullName>
    </submittedName>
</protein>
<evidence type="ECO:0000313" key="2">
    <source>
        <dbReference type="EMBL" id="KAG7400278.1"/>
    </source>
</evidence>
<keyword evidence="3" id="KW-1185">Reference proteome</keyword>
<dbReference type="Proteomes" id="UP000693981">
    <property type="component" value="Unassembled WGS sequence"/>
</dbReference>
<dbReference type="OrthoDB" id="120976at2759"/>
<name>A0A8T1X7G2_9STRA</name>
<feature type="compositionally biased region" description="Polar residues" evidence="1">
    <location>
        <begin position="567"/>
        <end position="581"/>
    </location>
</feature>
<dbReference type="AlphaFoldDB" id="A0A8T1X7G2"/>
<gene>
    <name evidence="2" type="ORF">PHYBOEH_006415</name>
</gene>
<feature type="region of interest" description="Disordered" evidence="1">
    <location>
        <begin position="556"/>
        <end position="583"/>
    </location>
</feature>
<reference evidence="2" key="1">
    <citation type="submission" date="2021-02" db="EMBL/GenBank/DDBJ databases">
        <authorList>
            <person name="Palmer J.M."/>
        </authorList>
    </citation>
    <scope>NUCLEOTIDE SEQUENCE</scope>
    <source>
        <strain evidence="2">SCRP23</strain>
    </source>
</reference>
<proteinExistence type="predicted"/>
<organism evidence="2 3">
    <name type="scientific">Phytophthora boehmeriae</name>
    <dbReference type="NCBI Taxonomy" id="109152"/>
    <lineage>
        <taxon>Eukaryota</taxon>
        <taxon>Sar</taxon>
        <taxon>Stramenopiles</taxon>
        <taxon>Oomycota</taxon>
        <taxon>Peronosporomycetes</taxon>
        <taxon>Peronosporales</taxon>
        <taxon>Peronosporaceae</taxon>
        <taxon>Phytophthora</taxon>
    </lineage>
</organism>
<sequence length="637" mass="71623">MSDNDVKTLVELSVAAVAASTPVSELLAYIEYLPVAIRHQIFHELSNFRLREMEVAWQRAAETQESLEPSDGFDPDAGDRFLFDRETQQVWERRMNASRFGYEPNSIQDAQGRRRNHRHMFWEHQFRTLLKLRTPLQSPRPIDVLTDYGDLFVDVVEVLKVHGREVCGDNVELLLRLRRLRRLEVHHPEQQSTCWESMKMLMQHPHLSEVGYFHGKLSNEQLALIRRTLAQPEPTLDKYLVDAELKNCSRITTLELVSVKIRPEGYRQLVAVVGEMKELVQLRLSNTITDFDTKLLVDAALRGPKLQRLFLEHNELEDDAFAGLVKMQTPLAVRHLRLTDNAVSPITLGAICRASMDGVLNLERLELTSNVDIGDPGIHALTPMLASPSVDTVAGLTHLDVRGCSFGIEAATNLLLALGDNKRLAHLNIAQNFLDVGFGDVLADFLSKNEAVTSLQANDVGLGLVGVSPRLLIALQSNITLTSLSFGANRLRDYGAAALLRAIVKRAQIKPFRLVDLSGNLLTQSGLGMIADALKPSADNTTHRRKTMLENGSYDEMAQHHRKRQRTSSTQSHQNSLSPRQPTDKAIQELCLLNNDFVGESECSDDTPTLIESIREHVGHLISNEWTMQRQVYDDEV</sequence>
<evidence type="ECO:0000256" key="1">
    <source>
        <dbReference type="SAM" id="MobiDB-lite"/>
    </source>
</evidence>
<dbReference type="EMBL" id="JAGDFL010000034">
    <property type="protein sequence ID" value="KAG7400278.1"/>
    <property type="molecule type" value="Genomic_DNA"/>
</dbReference>
<evidence type="ECO:0000313" key="3">
    <source>
        <dbReference type="Proteomes" id="UP000693981"/>
    </source>
</evidence>
<accession>A0A8T1X7G2</accession>
<dbReference type="PANTHER" id="PTHR47818:SF2">
    <property type="entry name" value="F-BOX DOMAIN-CONTAINING PROTEIN"/>
    <property type="match status" value="1"/>
</dbReference>
<dbReference type="InterPro" id="IPR001611">
    <property type="entry name" value="Leu-rich_rpt"/>
</dbReference>
<dbReference type="PANTHER" id="PTHR47818">
    <property type="entry name" value="RNI-LIKE SUPERFAMILY PROTEIN"/>
    <property type="match status" value="1"/>
</dbReference>
<dbReference type="Pfam" id="PF13516">
    <property type="entry name" value="LRR_6"/>
    <property type="match status" value="1"/>
</dbReference>
<comment type="caution">
    <text evidence="2">The sequence shown here is derived from an EMBL/GenBank/DDBJ whole genome shotgun (WGS) entry which is preliminary data.</text>
</comment>